<accession>A0A7J0F303</accession>
<dbReference type="PANTHER" id="PTHR46524">
    <property type="entry name" value="CW-TYPE ZINC FINGER"/>
    <property type="match status" value="1"/>
</dbReference>
<proteinExistence type="predicted"/>
<evidence type="ECO:0000259" key="2">
    <source>
        <dbReference type="Pfam" id="PF24756"/>
    </source>
</evidence>
<dbReference type="Proteomes" id="UP000585474">
    <property type="component" value="Unassembled WGS sequence"/>
</dbReference>
<gene>
    <name evidence="3" type="ORF">Acr_08g0011820</name>
</gene>
<dbReference type="PANTHER" id="PTHR46524:SF7">
    <property type="entry name" value="CW-TYPE ZINC FINGER"/>
    <property type="match status" value="1"/>
</dbReference>
<evidence type="ECO:0000256" key="1">
    <source>
        <dbReference type="SAM" id="MobiDB-lite"/>
    </source>
</evidence>
<feature type="compositionally biased region" description="Polar residues" evidence="1">
    <location>
        <begin position="9"/>
        <end position="19"/>
    </location>
</feature>
<keyword evidence="4" id="KW-1185">Reference proteome</keyword>
<dbReference type="EMBL" id="BJWL01000008">
    <property type="protein sequence ID" value="GFY92786.1"/>
    <property type="molecule type" value="Genomic_DNA"/>
</dbReference>
<dbReference type="InterPro" id="IPR055300">
    <property type="entry name" value="CWZF3/5/7"/>
</dbReference>
<feature type="region of interest" description="Disordered" evidence="1">
    <location>
        <begin position="1"/>
        <end position="22"/>
    </location>
</feature>
<dbReference type="Pfam" id="PF24756">
    <property type="entry name" value="THD_CWZF3-5-7"/>
    <property type="match status" value="1"/>
</dbReference>
<dbReference type="InterPro" id="IPR056406">
    <property type="entry name" value="THD_CWZF3/5/7"/>
</dbReference>
<organism evidence="3 4">
    <name type="scientific">Actinidia rufa</name>
    <dbReference type="NCBI Taxonomy" id="165716"/>
    <lineage>
        <taxon>Eukaryota</taxon>
        <taxon>Viridiplantae</taxon>
        <taxon>Streptophyta</taxon>
        <taxon>Embryophyta</taxon>
        <taxon>Tracheophyta</taxon>
        <taxon>Spermatophyta</taxon>
        <taxon>Magnoliopsida</taxon>
        <taxon>eudicotyledons</taxon>
        <taxon>Gunneridae</taxon>
        <taxon>Pentapetalae</taxon>
        <taxon>asterids</taxon>
        <taxon>Ericales</taxon>
        <taxon>Actinidiaceae</taxon>
        <taxon>Actinidia</taxon>
    </lineage>
</organism>
<name>A0A7J0F303_9ERIC</name>
<feature type="compositionally biased region" description="Basic and acidic residues" evidence="1">
    <location>
        <begin position="39"/>
        <end position="52"/>
    </location>
</feature>
<protein>
    <submittedName>
        <fullName evidence="3">CW-type zinc finger</fullName>
    </submittedName>
</protein>
<dbReference type="AlphaFoldDB" id="A0A7J0F303"/>
<feature type="region of interest" description="Disordered" evidence="1">
    <location>
        <begin position="123"/>
        <end position="153"/>
    </location>
</feature>
<feature type="compositionally biased region" description="Polar residues" evidence="1">
    <location>
        <begin position="89"/>
        <end position="100"/>
    </location>
</feature>
<dbReference type="OrthoDB" id="757982at2759"/>
<comment type="caution">
    <text evidence="3">The sequence shown here is derived from an EMBL/GenBank/DDBJ whole genome shotgun (WGS) entry which is preliminary data.</text>
</comment>
<evidence type="ECO:0000313" key="4">
    <source>
        <dbReference type="Proteomes" id="UP000585474"/>
    </source>
</evidence>
<feature type="compositionally biased region" description="Basic and acidic residues" evidence="1">
    <location>
        <begin position="76"/>
        <end position="88"/>
    </location>
</feature>
<reference evidence="3 4" key="1">
    <citation type="submission" date="2019-07" db="EMBL/GenBank/DDBJ databases">
        <title>De Novo Assembly of kiwifruit Actinidia rufa.</title>
        <authorList>
            <person name="Sugita-Konishi S."/>
            <person name="Sato K."/>
            <person name="Mori E."/>
            <person name="Abe Y."/>
            <person name="Kisaki G."/>
            <person name="Hamano K."/>
            <person name="Suezawa K."/>
            <person name="Otani M."/>
            <person name="Fukuda T."/>
            <person name="Manabe T."/>
            <person name="Gomi K."/>
            <person name="Tabuchi M."/>
            <person name="Akimitsu K."/>
            <person name="Kataoka I."/>
        </authorList>
    </citation>
    <scope>NUCLEOTIDE SEQUENCE [LARGE SCALE GENOMIC DNA]</scope>
    <source>
        <strain evidence="4">cv. Fuchu</strain>
    </source>
</reference>
<feature type="compositionally biased region" description="Polar residues" evidence="1">
    <location>
        <begin position="144"/>
        <end position="153"/>
    </location>
</feature>
<sequence length="326" mass="36714">MVSSRKENSSFAQFPNSMETKGGCGCGCGRDRGHEVFSDWKDDKQVSSRKENSSSAQFPNSMEAKGFRGCEGFSNWKDDKQVHSRKENSSSAQLPNSMETKNLEASAKRRSLRITDGDCLRMGRKYETSKRSKSSVRNPKDQVPGSQNGTPMQMSRRVAELCDSCAHVYEKSKDMAAAALAYKCMEVAYMRVIFSSHSSARRDRHKLHRDLKIVPPDDVSPSSSVSEVDNLGSPSTLDNVIAAQNRPTVRLLNFTRDLNSAMEASRRSRVAFASANRRVEDEWFKEGITSVKRALDFSFQEVKGLLWLVRRARESISRCIFSHAWE</sequence>
<feature type="region of interest" description="Disordered" evidence="1">
    <location>
        <begin position="39"/>
        <end position="108"/>
    </location>
</feature>
<feature type="domain" description="CWZF3/5/7 THD" evidence="2">
    <location>
        <begin position="150"/>
        <end position="317"/>
    </location>
</feature>
<evidence type="ECO:0000313" key="3">
    <source>
        <dbReference type="EMBL" id="GFY92786.1"/>
    </source>
</evidence>